<reference evidence="2" key="2">
    <citation type="submission" date="2015-06" db="UniProtKB">
        <authorList>
            <consortium name="EnsemblMetazoa"/>
        </authorList>
    </citation>
    <scope>IDENTIFICATION</scope>
</reference>
<dbReference type="OrthoDB" id="2142040at2759"/>
<dbReference type="HOGENOM" id="CLU_103925_0_0_1"/>
<dbReference type="Pfam" id="PF11901">
    <property type="entry name" value="DM9"/>
    <property type="match status" value="1"/>
</dbReference>
<name>T1KCU0_TETUR</name>
<dbReference type="InterPro" id="IPR006616">
    <property type="entry name" value="DM9_repeat"/>
</dbReference>
<dbReference type="EnsemblMetazoa" id="tetur09g00480.1">
    <property type="protein sequence ID" value="tetur09g00480.1"/>
    <property type="gene ID" value="tetur09g00480"/>
</dbReference>
<evidence type="ECO:0000313" key="3">
    <source>
        <dbReference type="Proteomes" id="UP000015104"/>
    </source>
</evidence>
<dbReference type="PANTHER" id="PTHR31649:SF1">
    <property type="entry name" value="FARNESOIC ACID O-METHYL TRANSFERASE DOMAIN-CONTAINING PROTEIN"/>
    <property type="match status" value="1"/>
</dbReference>
<feature type="transmembrane region" description="Helical" evidence="1">
    <location>
        <begin position="21"/>
        <end position="44"/>
    </location>
</feature>
<protein>
    <submittedName>
        <fullName evidence="2">Uncharacterized protein</fullName>
    </submittedName>
</protein>
<dbReference type="SMART" id="SM00696">
    <property type="entry name" value="DM9"/>
    <property type="match status" value="2"/>
</dbReference>
<dbReference type="AlphaFoldDB" id="T1KCU0"/>
<evidence type="ECO:0000313" key="2">
    <source>
        <dbReference type="EnsemblMetazoa" id="tetur09g00480.1"/>
    </source>
</evidence>
<reference evidence="3" key="1">
    <citation type="submission" date="2011-08" db="EMBL/GenBank/DDBJ databases">
        <authorList>
            <person name="Rombauts S."/>
        </authorList>
    </citation>
    <scope>NUCLEOTIDE SEQUENCE</scope>
    <source>
        <strain evidence="3">London</strain>
    </source>
</reference>
<dbReference type="PANTHER" id="PTHR31649">
    <property type="entry name" value="AGAP009604-PA"/>
    <property type="match status" value="1"/>
</dbReference>
<dbReference type="Proteomes" id="UP000015104">
    <property type="component" value="Unassembled WGS sequence"/>
</dbReference>
<keyword evidence="3" id="KW-1185">Reference proteome</keyword>
<dbReference type="OMA" id="ELWIARV"/>
<keyword evidence="1" id="KW-0812">Transmembrane</keyword>
<evidence type="ECO:0000256" key="1">
    <source>
        <dbReference type="SAM" id="Phobius"/>
    </source>
</evidence>
<keyword evidence="1" id="KW-1133">Transmembrane helix</keyword>
<keyword evidence="1" id="KW-0472">Membrane</keyword>
<organism evidence="2 3">
    <name type="scientific">Tetranychus urticae</name>
    <name type="common">Two-spotted spider mite</name>
    <dbReference type="NCBI Taxonomy" id="32264"/>
    <lineage>
        <taxon>Eukaryota</taxon>
        <taxon>Metazoa</taxon>
        <taxon>Ecdysozoa</taxon>
        <taxon>Arthropoda</taxon>
        <taxon>Chelicerata</taxon>
        <taxon>Arachnida</taxon>
        <taxon>Acari</taxon>
        <taxon>Acariformes</taxon>
        <taxon>Trombidiformes</taxon>
        <taxon>Prostigmata</taxon>
        <taxon>Eleutherengona</taxon>
        <taxon>Raphignathae</taxon>
        <taxon>Tetranychoidea</taxon>
        <taxon>Tetranychidae</taxon>
        <taxon>Tetranychus</taxon>
    </lineage>
</organism>
<sequence length="224" mass="24669">MKLEDNLNEVLSSPGLTRKRIAFIGIGVLVATVVCISVIVAVSVKSSSPKSSSISMRYYTERLGSTADAIKWVRYSSQNFSLTDAFAGGTGANGDTVYVCRAEHPSKTSYKDELIPGTFFPSNGSCEVPYDDKANPHSVFDLLITKNPSRLLWANESKGKLQSGTISGGYTAYDEELYISRFRTYGYTVLGKIHLAHMKASGPVEGYERYSEDYDVLCFVDYEL</sequence>
<accession>T1KCU0</accession>
<gene>
    <name evidence="2" type="primary">107362912</name>
</gene>
<dbReference type="EMBL" id="CAEY01001996">
    <property type="status" value="NOT_ANNOTATED_CDS"/>
    <property type="molecule type" value="Genomic_DNA"/>
</dbReference>
<proteinExistence type="predicted"/>
<dbReference type="KEGG" id="tut:107362912"/>